<evidence type="ECO:0000259" key="1">
    <source>
        <dbReference type="Pfam" id="PF06452"/>
    </source>
</evidence>
<dbReference type="STRING" id="1317122.ATO12_18555"/>
<protein>
    <submittedName>
        <fullName evidence="3">Uncharacterized protein</fullName>
    </submittedName>
</protein>
<dbReference type="GO" id="GO:0016052">
    <property type="term" value="P:carbohydrate catabolic process"/>
    <property type="evidence" value="ECO:0007669"/>
    <property type="project" value="InterPro"/>
</dbReference>
<comment type="caution">
    <text evidence="3">The sequence shown here is derived from an EMBL/GenBank/DDBJ whole genome shotgun (WGS) entry which is preliminary data.</text>
</comment>
<evidence type="ECO:0000259" key="2">
    <source>
        <dbReference type="Pfam" id="PF19313"/>
    </source>
</evidence>
<gene>
    <name evidence="3" type="ORF">ATO12_18555</name>
</gene>
<dbReference type="EMBL" id="AQRA01000006">
    <property type="protein sequence ID" value="EZH73018.1"/>
    <property type="molecule type" value="Genomic_DNA"/>
</dbReference>
<dbReference type="eggNOG" id="COG2091">
    <property type="taxonomic scope" value="Bacteria"/>
</dbReference>
<dbReference type="Pfam" id="PF19313">
    <property type="entry name" value="DUF5916"/>
    <property type="match status" value="1"/>
</dbReference>
<dbReference type="Pfam" id="PF06452">
    <property type="entry name" value="CBM9_1"/>
    <property type="match status" value="1"/>
</dbReference>
<dbReference type="SUPFAM" id="SSF49344">
    <property type="entry name" value="CBD9-like"/>
    <property type="match status" value="1"/>
</dbReference>
<organism evidence="3 4">
    <name type="scientific">Aquimarina atlantica</name>
    <dbReference type="NCBI Taxonomy" id="1317122"/>
    <lineage>
        <taxon>Bacteria</taxon>
        <taxon>Pseudomonadati</taxon>
        <taxon>Bacteroidota</taxon>
        <taxon>Flavobacteriia</taxon>
        <taxon>Flavobacteriales</taxon>
        <taxon>Flavobacteriaceae</taxon>
        <taxon>Aquimarina</taxon>
    </lineage>
</organism>
<evidence type="ECO:0000313" key="3">
    <source>
        <dbReference type="EMBL" id="EZH73018.1"/>
    </source>
</evidence>
<name>A0A023BT84_9FLAO</name>
<dbReference type="Gene3D" id="2.60.40.1190">
    <property type="match status" value="1"/>
</dbReference>
<dbReference type="AlphaFoldDB" id="A0A023BT84"/>
<dbReference type="CDD" id="cd09618">
    <property type="entry name" value="CBM9_like_2"/>
    <property type="match status" value="1"/>
</dbReference>
<dbReference type="GO" id="GO:0004553">
    <property type="term" value="F:hydrolase activity, hydrolyzing O-glycosyl compounds"/>
    <property type="evidence" value="ECO:0007669"/>
    <property type="project" value="InterPro"/>
</dbReference>
<feature type="domain" description="DUF5916" evidence="2">
    <location>
        <begin position="266"/>
        <end position="344"/>
    </location>
</feature>
<evidence type="ECO:0000313" key="4">
    <source>
        <dbReference type="Proteomes" id="UP000023541"/>
    </source>
</evidence>
<sequence length="733" mass="84955">MLVSIASSAQEIIDVPLGENAIILDGKLEENVWRNALEFSDFKQIDPNIGTPASEQVMVKILYDKEYLYVGGVINFRDPSQIFATTLERDVAQVKDDYFQIHIDTYNDKINTLIFRTNPLSARQDMEVSRNGEEFNTSWNTFWDVKSIITEKGWSTEMRIPFSSLRYEKSSENIMRFKATVKYKEINERITSHLKNIDIGNALHHFTNAQEIRFTGLPVTKPLYITPYIKANAIRENLINEEGTAYKSNTTILERKQYADHEVLDKVVSNLGVDIKFKPNANHTIDFTLNTDFAEVEADDRIVNISRFPIFLNEKRLFFLENADIFNSNQFDHRLFHSRRIGIQNGASIPIIGGVRFTGGNTKWQYGILSMQTHEVNEVAASANKSVTRIKKNIGKLGSYIGFINTNSLSNEDHNHLMAVDANIRLTNTVRTQLTIGTTFDKEKGNWKPMYGASINTFKNNGFGLQYRFREYTENFDPKLGFVSQPNTKRLTLNHGWRKSYTNHSFLQFFSVGHYFRKNWLSNSGNHDFFQTNLYMTAIHKKGHRLTMFFPIYQEDNLYSDWEIAEGVTIPAAQYKMWKFNPIFISGDARPYKITLDTEIGEFYGGNQFTMSYNVSYDFSTLFQAQLGGTYNNLRFPKEYASETSRKLNLSRYFSRLKFNLSSKTSLNSYVQYDTRSDQLGWNLRFRYNPTEGTDLYIVYNHNANTNRNALQPRLPFTDNQILIIKFSKTFIR</sequence>
<feature type="domain" description="Carbohydrate-binding" evidence="1">
    <location>
        <begin position="24"/>
        <end position="174"/>
    </location>
</feature>
<proteinExistence type="predicted"/>
<dbReference type="InterPro" id="IPR045670">
    <property type="entry name" value="DUF5916"/>
</dbReference>
<accession>A0A023BT84</accession>
<dbReference type="Proteomes" id="UP000023541">
    <property type="component" value="Unassembled WGS sequence"/>
</dbReference>
<dbReference type="InterPro" id="IPR010502">
    <property type="entry name" value="Carb-bd_dom_fam9"/>
</dbReference>
<keyword evidence="4" id="KW-1185">Reference proteome</keyword>
<reference evidence="3 4" key="1">
    <citation type="submission" date="2014-04" db="EMBL/GenBank/DDBJ databases">
        <title>Aquimarina sp. 22II-S11-z7 Genome Sequencing.</title>
        <authorList>
            <person name="Lai Q."/>
        </authorList>
    </citation>
    <scope>NUCLEOTIDE SEQUENCE [LARGE SCALE GENOMIC DNA]</scope>
    <source>
        <strain evidence="3 4">22II-S11-z7</strain>
    </source>
</reference>
<dbReference type="GO" id="GO:0030246">
    <property type="term" value="F:carbohydrate binding"/>
    <property type="evidence" value="ECO:0007669"/>
    <property type="project" value="InterPro"/>
</dbReference>